<dbReference type="NCBIfam" id="TIGR00254">
    <property type="entry name" value="GGDEF"/>
    <property type="match status" value="1"/>
</dbReference>
<feature type="transmembrane region" description="Helical" evidence="1">
    <location>
        <begin position="147"/>
        <end position="167"/>
    </location>
</feature>
<dbReference type="Gene3D" id="3.30.70.270">
    <property type="match status" value="1"/>
</dbReference>
<proteinExistence type="predicted"/>
<keyword evidence="1" id="KW-0812">Transmembrane</keyword>
<keyword evidence="1" id="KW-0472">Membrane</keyword>
<name>A0ABW4X9I2_9ACTN</name>
<dbReference type="InterPro" id="IPR000160">
    <property type="entry name" value="GGDEF_dom"/>
</dbReference>
<reference evidence="4" key="1">
    <citation type="journal article" date="2019" name="Int. J. Syst. Evol. Microbiol.">
        <title>The Global Catalogue of Microorganisms (GCM) 10K type strain sequencing project: providing services to taxonomists for standard genome sequencing and annotation.</title>
        <authorList>
            <consortium name="The Broad Institute Genomics Platform"/>
            <consortium name="The Broad Institute Genome Sequencing Center for Infectious Disease"/>
            <person name="Wu L."/>
            <person name="Ma J."/>
        </authorList>
    </citation>
    <scope>NUCLEOTIDE SEQUENCE [LARGE SCALE GENOMIC DNA]</scope>
    <source>
        <strain evidence="4">JCM 3338</strain>
    </source>
</reference>
<evidence type="ECO:0000313" key="3">
    <source>
        <dbReference type="EMBL" id="MFD2091406.1"/>
    </source>
</evidence>
<dbReference type="EC" id="2.7.7.65" evidence="3"/>
<dbReference type="PANTHER" id="PTHR45138">
    <property type="entry name" value="REGULATORY COMPONENTS OF SENSORY TRANSDUCTION SYSTEM"/>
    <property type="match status" value="1"/>
</dbReference>
<evidence type="ECO:0000256" key="1">
    <source>
        <dbReference type="SAM" id="Phobius"/>
    </source>
</evidence>
<organism evidence="3 4">
    <name type="scientific">Blastococcus deserti</name>
    <dbReference type="NCBI Taxonomy" id="2259033"/>
    <lineage>
        <taxon>Bacteria</taxon>
        <taxon>Bacillati</taxon>
        <taxon>Actinomycetota</taxon>
        <taxon>Actinomycetes</taxon>
        <taxon>Geodermatophilales</taxon>
        <taxon>Geodermatophilaceae</taxon>
        <taxon>Blastococcus</taxon>
    </lineage>
</organism>
<dbReference type="PANTHER" id="PTHR45138:SF9">
    <property type="entry name" value="DIGUANYLATE CYCLASE DGCM-RELATED"/>
    <property type="match status" value="1"/>
</dbReference>
<dbReference type="SUPFAM" id="SSF55073">
    <property type="entry name" value="Nucleotide cyclase"/>
    <property type="match status" value="1"/>
</dbReference>
<evidence type="ECO:0000313" key="4">
    <source>
        <dbReference type="Proteomes" id="UP001597402"/>
    </source>
</evidence>
<dbReference type="RefSeq" id="WP_376873659.1">
    <property type="nucleotide sequence ID" value="NZ_JBHUHP010000008.1"/>
</dbReference>
<gene>
    <name evidence="3" type="ORF">ACFSHS_07425</name>
</gene>
<dbReference type="SMART" id="SM00267">
    <property type="entry name" value="GGDEF"/>
    <property type="match status" value="1"/>
</dbReference>
<keyword evidence="1" id="KW-1133">Transmembrane helix</keyword>
<dbReference type="InterPro" id="IPR050469">
    <property type="entry name" value="Diguanylate_Cyclase"/>
</dbReference>
<dbReference type="Proteomes" id="UP001597402">
    <property type="component" value="Unassembled WGS sequence"/>
</dbReference>
<protein>
    <submittedName>
        <fullName evidence="3">Diguanylate cyclase</fullName>
        <ecNumber evidence="3">2.7.7.65</ecNumber>
    </submittedName>
</protein>
<feature type="transmembrane region" description="Helical" evidence="1">
    <location>
        <begin position="74"/>
        <end position="94"/>
    </location>
</feature>
<keyword evidence="3" id="KW-0548">Nucleotidyltransferase</keyword>
<dbReference type="CDD" id="cd01949">
    <property type="entry name" value="GGDEF"/>
    <property type="match status" value="1"/>
</dbReference>
<sequence>MRIGQALRARDPQVAGHSLRLISLVCAAVVSGWTSFQPPGTDPTVLLAHWLVVAALVLTAVLCTVLPADVLDRLGIGVVGTVLGVVLICALNLLTHDTSAAAQAFFAFPVLWAASNLRATGVVLVTATALAADCASLFVLLPPALALTDFVFVGAALTTMAVMLARANAKHDRLVRALEAQVTVDSLTGLATRRAFDGALEAALSRSVPGGTALVLIDVDSFKSINDNHGHPVGDDVLVHLAGVLRSRVRAEDAVLSRLGGDELAVLLPGCGRDVAALRAEHLLQAVRSSPMTLADGTLLALSISVGVAHLPQHSNDRRGLYVAADSALYEAKRAGRGRVSVAAT</sequence>
<comment type="caution">
    <text evidence="3">The sequence shown here is derived from an EMBL/GenBank/DDBJ whole genome shotgun (WGS) entry which is preliminary data.</text>
</comment>
<keyword evidence="3" id="KW-0808">Transferase</keyword>
<dbReference type="GO" id="GO:0052621">
    <property type="term" value="F:diguanylate cyclase activity"/>
    <property type="evidence" value="ECO:0007669"/>
    <property type="project" value="UniProtKB-EC"/>
</dbReference>
<feature type="transmembrane region" description="Helical" evidence="1">
    <location>
        <begin position="48"/>
        <end position="67"/>
    </location>
</feature>
<dbReference type="InterPro" id="IPR043128">
    <property type="entry name" value="Rev_trsase/Diguanyl_cyclase"/>
</dbReference>
<dbReference type="PROSITE" id="PS50887">
    <property type="entry name" value="GGDEF"/>
    <property type="match status" value="1"/>
</dbReference>
<dbReference type="Pfam" id="PF00990">
    <property type="entry name" value="GGDEF"/>
    <property type="match status" value="1"/>
</dbReference>
<evidence type="ECO:0000259" key="2">
    <source>
        <dbReference type="PROSITE" id="PS50887"/>
    </source>
</evidence>
<keyword evidence="4" id="KW-1185">Reference proteome</keyword>
<accession>A0ABW4X9I2</accession>
<dbReference type="InterPro" id="IPR029787">
    <property type="entry name" value="Nucleotide_cyclase"/>
</dbReference>
<feature type="domain" description="GGDEF" evidence="2">
    <location>
        <begin position="210"/>
        <end position="345"/>
    </location>
</feature>
<dbReference type="EMBL" id="JBHUHP010000008">
    <property type="protein sequence ID" value="MFD2091406.1"/>
    <property type="molecule type" value="Genomic_DNA"/>
</dbReference>